<comment type="caution">
    <text evidence="1">The sequence shown here is derived from an EMBL/GenBank/DDBJ whole genome shotgun (WGS) entry which is preliminary data.</text>
</comment>
<dbReference type="EMBL" id="ADBV01005941">
    <property type="protein sequence ID" value="EJW79018.1"/>
    <property type="molecule type" value="Genomic_DNA"/>
</dbReference>
<proteinExistence type="predicted"/>
<protein>
    <submittedName>
        <fullName evidence="1">Uncharacterized protein</fullName>
    </submittedName>
</protein>
<sequence length="103" mass="11993">MIRFTGTKKRHSILNFKIPQLPSSSSSSSNKNISLTKIINQISVKLLAAEEASDTSDYAEIYFFCYYQSNISKWKIFDAPNFSPNHRRRLPHREDLEELPQQQ</sequence>
<gene>
    <name evidence="1" type="ORF">WUBG_10074</name>
</gene>
<organism evidence="1 2">
    <name type="scientific">Wuchereria bancrofti</name>
    <dbReference type="NCBI Taxonomy" id="6293"/>
    <lineage>
        <taxon>Eukaryota</taxon>
        <taxon>Metazoa</taxon>
        <taxon>Ecdysozoa</taxon>
        <taxon>Nematoda</taxon>
        <taxon>Chromadorea</taxon>
        <taxon>Rhabditida</taxon>
        <taxon>Spirurina</taxon>
        <taxon>Spiruromorpha</taxon>
        <taxon>Filarioidea</taxon>
        <taxon>Onchocercidae</taxon>
        <taxon>Wuchereria</taxon>
    </lineage>
</organism>
<reference evidence="2" key="1">
    <citation type="submission" date="2012-08" db="EMBL/GenBank/DDBJ databases">
        <title>The Genome Sequence of Wuchereria bancrofti.</title>
        <authorList>
            <person name="Nutman T.B."/>
            <person name="Fink D.L."/>
            <person name="Russ C."/>
            <person name="Young S."/>
            <person name="Zeng Q."/>
            <person name="Koehrsen M."/>
            <person name="Alvarado L."/>
            <person name="Berlin A."/>
            <person name="Chapman S.B."/>
            <person name="Chen Z."/>
            <person name="Freedman E."/>
            <person name="Gellesch M."/>
            <person name="Goldberg J."/>
            <person name="Griggs A."/>
            <person name="Gujja S."/>
            <person name="Heilman E.R."/>
            <person name="Heiman D."/>
            <person name="Hepburn T."/>
            <person name="Howarth C."/>
            <person name="Jen D."/>
            <person name="Larson L."/>
            <person name="Lewis B."/>
            <person name="Mehta T."/>
            <person name="Park D."/>
            <person name="Pearson M."/>
            <person name="Roberts A."/>
            <person name="Saif S."/>
            <person name="Shea T."/>
            <person name="Shenoy N."/>
            <person name="Sisk P."/>
            <person name="Stolte C."/>
            <person name="Sykes S."/>
            <person name="Walk T."/>
            <person name="White J."/>
            <person name="Yandava C."/>
            <person name="Haas B."/>
            <person name="Henn M.R."/>
            <person name="Nusbaum C."/>
            <person name="Birren B."/>
        </authorList>
    </citation>
    <scope>NUCLEOTIDE SEQUENCE [LARGE SCALE GENOMIC DNA]</scope>
    <source>
        <strain evidence="2">NA</strain>
    </source>
</reference>
<accession>J9EA46</accession>
<dbReference type="AlphaFoldDB" id="J9EA46"/>
<dbReference type="Proteomes" id="UP000004810">
    <property type="component" value="Unassembled WGS sequence"/>
</dbReference>
<name>J9EA46_WUCBA</name>
<evidence type="ECO:0000313" key="1">
    <source>
        <dbReference type="EMBL" id="EJW79018.1"/>
    </source>
</evidence>
<evidence type="ECO:0000313" key="2">
    <source>
        <dbReference type="Proteomes" id="UP000004810"/>
    </source>
</evidence>